<sequence>MKKRLTAGVLLLSGLALSACDSSSGGAGAAVTRAVNSFGSIFASAFNASANTDPAPVQASDLTLTPKADPVDF</sequence>
<gene>
    <name evidence="2" type="ORF">LCGC14_2935940</name>
</gene>
<accession>A0A0F8ZS41</accession>
<proteinExistence type="predicted"/>
<dbReference type="EMBL" id="LAZR01058742">
    <property type="protein sequence ID" value="KKK69249.1"/>
    <property type="molecule type" value="Genomic_DNA"/>
</dbReference>
<evidence type="ECO:0000256" key="1">
    <source>
        <dbReference type="SAM" id="MobiDB-lite"/>
    </source>
</evidence>
<dbReference type="PROSITE" id="PS51257">
    <property type="entry name" value="PROKAR_LIPOPROTEIN"/>
    <property type="match status" value="1"/>
</dbReference>
<feature type="region of interest" description="Disordered" evidence="1">
    <location>
        <begin position="52"/>
        <end position="73"/>
    </location>
</feature>
<reference evidence="2" key="1">
    <citation type="journal article" date="2015" name="Nature">
        <title>Complex archaea that bridge the gap between prokaryotes and eukaryotes.</title>
        <authorList>
            <person name="Spang A."/>
            <person name="Saw J.H."/>
            <person name="Jorgensen S.L."/>
            <person name="Zaremba-Niedzwiedzka K."/>
            <person name="Martijn J."/>
            <person name="Lind A.E."/>
            <person name="van Eijk R."/>
            <person name="Schleper C."/>
            <person name="Guy L."/>
            <person name="Ettema T.J."/>
        </authorList>
    </citation>
    <scope>NUCLEOTIDE SEQUENCE</scope>
</reference>
<organism evidence="2">
    <name type="scientific">marine sediment metagenome</name>
    <dbReference type="NCBI Taxonomy" id="412755"/>
    <lineage>
        <taxon>unclassified sequences</taxon>
        <taxon>metagenomes</taxon>
        <taxon>ecological metagenomes</taxon>
    </lineage>
</organism>
<comment type="caution">
    <text evidence="2">The sequence shown here is derived from an EMBL/GenBank/DDBJ whole genome shotgun (WGS) entry which is preliminary data.</text>
</comment>
<protein>
    <submittedName>
        <fullName evidence="2">Uncharacterized protein</fullName>
    </submittedName>
</protein>
<dbReference type="AlphaFoldDB" id="A0A0F8ZS41"/>
<name>A0A0F8ZS41_9ZZZZ</name>
<evidence type="ECO:0000313" key="2">
    <source>
        <dbReference type="EMBL" id="KKK69249.1"/>
    </source>
</evidence>